<dbReference type="InterPro" id="IPR011545">
    <property type="entry name" value="DEAD/DEAH_box_helicase_dom"/>
</dbReference>
<dbReference type="Gene3D" id="3.40.50.300">
    <property type="entry name" value="P-loop containing nucleotide triphosphate hydrolases"/>
    <property type="match status" value="2"/>
</dbReference>
<dbReference type="PANTHER" id="PTHR47961">
    <property type="entry name" value="DNA POLYMERASE THETA, PUTATIVE (AFU_ORTHOLOGUE AFUA_1G05260)-RELATED"/>
    <property type="match status" value="1"/>
</dbReference>
<evidence type="ECO:0000313" key="8">
    <source>
        <dbReference type="Proteomes" id="UP000179524"/>
    </source>
</evidence>
<proteinExistence type="predicted"/>
<dbReference type="PANTHER" id="PTHR47961:SF6">
    <property type="entry name" value="DNA-DIRECTED DNA POLYMERASE"/>
    <property type="match status" value="1"/>
</dbReference>
<dbReference type="RefSeq" id="WP_071309405.1">
    <property type="nucleotide sequence ID" value="NZ_MLQR01000027.1"/>
</dbReference>
<keyword evidence="3 7" id="KW-0347">Helicase</keyword>
<gene>
    <name evidence="7" type="ORF">BKP37_09695</name>
</gene>
<dbReference type="PROSITE" id="PS51194">
    <property type="entry name" value="HELICASE_CTER"/>
    <property type="match status" value="1"/>
</dbReference>
<protein>
    <submittedName>
        <fullName evidence="7">Helicase</fullName>
    </submittedName>
</protein>
<sequence length="876" mass="101154">MNHNNNDSNHDNNKVNLGSAIFTDLHKDPYLNELYDNILYNYSIKLFGVRNDKKRSVDIEDALRFADILSKSSDPQNADKHKIIAQEIVALLNTIEPENPAVKFYLGSVLLSAGNFRGMAMVTPEHQSKTLLDRFYAEFSKDIMRIPAAPENQFFRSQKLVYDRLDEPYFSYSGPTSMGKSFVMRMFIKKQIMDGTRVNFALLVPTKALINEVTSNVINDLKELLAEYNYRLVTSASALSLKQKHNFIMILTPERLLYLLISNPNIDIDYLFIDEAHKISTKGSRSAFYYKVVDMLNQRQKKTRMIFASPNIPNPEIYLKLISDTTNEVKQKLTTTFTPVTQLKYFIDFPNRQIQLYNTYSETFTNVANMKESATFYRLLSRIGSEAQNIIYCNSTFKAVELAREFAVDKETKDNKELLTLSRDIKNEVHGDYYLADLITKGIAYHIGYLPSSIRMRIEELFKEGLIKTMFCTSTLVEGVNLPADNLFITHYKNGRAKMSPVDFKNLIGRVGRIEYNLYGNVFLVRLEDNVKTEDFIKLLKEDVPEQKLSLVTELSKNQKKLIVNCLLKGNIELLKHPKNQSDDNFALMRKFAIILLRDITKGNKSPVWQEFSKLLDRVTETKIIEAFRSKDEIPDDDINVSVDQIANLTVAIANGLNYPELDEKGNIDYNDLLIFLEKLSKIFKWEVYESSTLGFVSKDGTHGKLRWYAVILSQWIKGTGLSFIMEQSLDFKRKNRKSGVMIDFKPVTYNDSLEHRNIVISDTLQVIENIVLFSISNYFLRFSSEYKRHHGLESFPNDWYEYVEYGTTNPLSIILQRNGFSRETSTYIRQHKEEYVVVNSDGEIKLRRSLVECGSVSVRKEVANVQYNIPELFID</sequence>
<feature type="domain" description="Helicase ATP-binding" evidence="5">
    <location>
        <begin position="161"/>
        <end position="330"/>
    </location>
</feature>
<dbReference type="EMBL" id="MLQR01000027">
    <property type="protein sequence ID" value="OIJ13553.1"/>
    <property type="molecule type" value="Genomic_DNA"/>
</dbReference>
<dbReference type="InterPro" id="IPR014001">
    <property type="entry name" value="Helicase_ATP-bd"/>
</dbReference>
<comment type="caution">
    <text evidence="7">The sequence shown here is derived from an EMBL/GenBank/DDBJ whole genome shotgun (WGS) entry which is preliminary data.</text>
</comment>
<evidence type="ECO:0000313" key="7">
    <source>
        <dbReference type="EMBL" id="OIJ13553.1"/>
    </source>
</evidence>
<dbReference type="GO" id="GO:0003676">
    <property type="term" value="F:nucleic acid binding"/>
    <property type="evidence" value="ECO:0007669"/>
    <property type="project" value="InterPro"/>
</dbReference>
<accession>A0A1S2LN72</accession>
<dbReference type="SMART" id="SM00487">
    <property type="entry name" value="DEXDc"/>
    <property type="match status" value="1"/>
</dbReference>
<keyword evidence="1" id="KW-0547">Nucleotide-binding</keyword>
<dbReference type="Pfam" id="PF00271">
    <property type="entry name" value="Helicase_C"/>
    <property type="match status" value="1"/>
</dbReference>
<dbReference type="OrthoDB" id="9815222at2"/>
<evidence type="ECO:0000256" key="3">
    <source>
        <dbReference type="ARBA" id="ARBA00022806"/>
    </source>
</evidence>
<keyword evidence="4" id="KW-0067">ATP-binding</keyword>
<dbReference type="PROSITE" id="PS51192">
    <property type="entry name" value="HELICASE_ATP_BIND_1"/>
    <property type="match status" value="1"/>
</dbReference>
<dbReference type="InterPro" id="IPR001650">
    <property type="entry name" value="Helicase_C-like"/>
</dbReference>
<evidence type="ECO:0000259" key="6">
    <source>
        <dbReference type="PROSITE" id="PS51194"/>
    </source>
</evidence>
<dbReference type="GO" id="GO:0004386">
    <property type="term" value="F:helicase activity"/>
    <property type="evidence" value="ECO:0007669"/>
    <property type="project" value="UniProtKB-KW"/>
</dbReference>
<organism evidence="7 8">
    <name type="scientific">Anaerobacillus alkalilacustris</name>
    <dbReference type="NCBI Taxonomy" id="393763"/>
    <lineage>
        <taxon>Bacteria</taxon>
        <taxon>Bacillati</taxon>
        <taxon>Bacillota</taxon>
        <taxon>Bacilli</taxon>
        <taxon>Bacillales</taxon>
        <taxon>Bacillaceae</taxon>
        <taxon>Anaerobacillus</taxon>
    </lineage>
</organism>
<evidence type="ECO:0000256" key="1">
    <source>
        <dbReference type="ARBA" id="ARBA00022741"/>
    </source>
</evidence>
<feature type="domain" description="Helicase C-terminal" evidence="6">
    <location>
        <begin position="375"/>
        <end position="563"/>
    </location>
</feature>
<evidence type="ECO:0000256" key="2">
    <source>
        <dbReference type="ARBA" id="ARBA00022801"/>
    </source>
</evidence>
<dbReference type="Proteomes" id="UP000179524">
    <property type="component" value="Unassembled WGS sequence"/>
</dbReference>
<dbReference type="Pfam" id="PF00270">
    <property type="entry name" value="DEAD"/>
    <property type="match status" value="1"/>
</dbReference>
<reference evidence="7 8" key="1">
    <citation type="submission" date="2016-10" db="EMBL/GenBank/DDBJ databases">
        <title>Draft genome sequences of four alkaliphilic bacteria belonging to the Anaerobacillus genus.</title>
        <authorList>
            <person name="Bassil N.M."/>
            <person name="Lloyd J.R."/>
        </authorList>
    </citation>
    <scope>NUCLEOTIDE SEQUENCE [LARGE SCALE GENOMIC DNA]</scope>
    <source>
        <strain evidence="7 8">DSM 18345</strain>
    </source>
</reference>
<evidence type="ECO:0000259" key="5">
    <source>
        <dbReference type="PROSITE" id="PS51192"/>
    </source>
</evidence>
<dbReference type="SUPFAM" id="SSF52540">
    <property type="entry name" value="P-loop containing nucleoside triphosphate hydrolases"/>
    <property type="match status" value="2"/>
</dbReference>
<keyword evidence="2" id="KW-0378">Hydrolase</keyword>
<name>A0A1S2LN72_9BACI</name>
<dbReference type="AlphaFoldDB" id="A0A1S2LN72"/>
<dbReference type="GO" id="GO:0005524">
    <property type="term" value="F:ATP binding"/>
    <property type="evidence" value="ECO:0007669"/>
    <property type="project" value="UniProtKB-KW"/>
</dbReference>
<dbReference type="SMART" id="SM00490">
    <property type="entry name" value="HELICc"/>
    <property type="match status" value="1"/>
</dbReference>
<dbReference type="InterPro" id="IPR050474">
    <property type="entry name" value="Hel308_SKI2-like"/>
</dbReference>
<dbReference type="InterPro" id="IPR027417">
    <property type="entry name" value="P-loop_NTPase"/>
</dbReference>
<dbReference type="GO" id="GO:0016787">
    <property type="term" value="F:hydrolase activity"/>
    <property type="evidence" value="ECO:0007669"/>
    <property type="project" value="UniProtKB-KW"/>
</dbReference>
<evidence type="ECO:0000256" key="4">
    <source>
        <dbReference type="ARBA" id="ARBA00022840"/>
    </source>
</evidence>
<keyword evidence="8" id="KW-1185">Reference proteome</keyword>